<name>S6A962_9SPIR</name>
<dbReference type="SUPFAM" id="SSF69318">
    <property type="entry name" value="Integrin alpha N-terminal domain"/>
    <property type="match status" value="1"/>
</dbReference>
<reference evidence="3 4" key="1">
    <citation type="journal article" date="2013" name="PLoS ONE">
        <title>Genome-Wide Relatedness of Treponema pedis, from Gingiva and Necrotic Skin Lesions of Pigs, with the Human Oral Pathogen Treponema denticola.</title>
        <authorList>
            <person name="Svartstrom O."/>
            <person name="Mushtaq M."/>
            <person name="Pringle M."/>
            <person name="Segerman B."/>
        </authorList>
    </citation>
    <scope>NUCLEOTIDE SEQUENCE [LARGE SCALE GENOMIC DNA]</scope>
    <source>
        <strain evidence="3">T A4</strain>
    </source>
</reference>
<proteinExistence type="predicted"/>
<dbReference type="InterPro" id="IPR028994">
    <property type="entry name" value="Integrin_alpha_N"/>
</dbReference>
<dbReference type="EMBL" id="CP004120">
    <property type="protein sequence ID" value="AGT45019.1"/>
    <property type="molecule type" value="Genomic_DNA"/>
</dbReference>
<accession>S6A962</accession>
<feature type="compositionally biased region" description="Basic and acidic residues" evidence="1">
    <location>
        <begin position="28"/>
        <end position="70"/>
    </location>
</feature>
<feature type="transmembrane region" description="Helical" evidence="2">
    <location>
        <begin position="87"/>
        <end position="111"/>
    </location>
</feature>
<evidence type="ECO:0000313" key="3">
    <source>
        <dbReference type="EMBL" id="AGT45019.1"/>
    </source>
</evidence>
<evidence type="ECO:0000256" key="1">
    <source>
        <dbReference type="SAM" id="MobiDB-lite"/>
    </source>
</evidence>
<keyword evidence="2" id="KW-1133">Transmembrane helix</keyword>
<dbReference type="KEGG" id="tped:TPE_2547"/>
<gene>
    <name evidence="3" type="ORF">TPE_2547</name>
</gene>
<keyword evidence="2" id="KW-0472">Membrane</keyword>
<keyword evidence="4" id="KW-1185">Reference proteome</keyword>
<sequence length="957" mass="106890">MFNLSEEKMSDIQQNNEEIQTANTNVNAEEKINLNETDKEETRATENTEDGNKVPEDERTLPEGDKEQKSKKALKKEKKKGGVFGKIIKTVAVLFLIILIPLAGFLLYSAIDGAEPAEHIPEGHYAYINLPSLGDFFQKTLSVKTLDSVLASSETAQMQGLIRSLRASPELSSWWFKTASNIRLDAAAYGTDSGETAFLIFAKLGFRSAATRALPLVLKIKPDLFSSIKELQAISENNIEYWIYDVQGLSVYIGTFKDSVIISSSKELFLQAFTENENENTESIKKFIKNSKKDSVSILSDINGFKNGIKDDNSVFSNAMKNLAFDKNTVININLNEKALSVSGNCNWETEDSGLKNILKRQAFIPGILNRLPKSTDYITLINMGSPDFLFDNGHILFNSSILNAYNKASSASRFLFKKDINELLFSWMGDEIGLFGLEHSEQPVFFVSLKDEKKCRAALEDIFSSIFIEKDVSALVDGLRIPRIEFPDLLKSLLRAFKVELPRPFYVIDDGFLYLSQSAEAVASLINDVKAGNLLVKTENWKSLAKIPPETSIFVYYTVEKQIPNLLRSISVLKPILKDYGKGILSIKTDSSQRLSFEFHTQRTESHSLGELAAFPYKSSEKITGNIYCGKNSNNVPFVYWTSGNKVYALNLADKTLTNLKLDDKAYLNVQLTEGRINSVWAVSSRGTIYKTDYSLKAAANFPILTGEKFAVPPVILKDRIVLPVANKPLLLFADKNANTYFSEPMDTRLKNQPFVFDDTIAAAPRSFDSMVYLFDRDGKIKDGYPSELESISAVQPVLYKNEKKEIWTAILTEEGKFSLKPAFNNENEGFSIELNVSCRVQPVYSENLKMFFLIADAGYLYKIDTQCRIVDKIALKQKNADDYVITLADLTGDRLDDVLISGGGNSVYAYSSNFIPLDGFPVSGTGNPCLIDVDGDGKPELITCGIDNSIHSYRF</sequence>
<organism evidence="3 4">
    <name type="scientific">Treponema pedis str. T A4</name>
    <dbReference type="NCBI Taxonomy" id="1291379"/>
    <lineage>
        <taxon>Bacteria</taxon>
        <taxon>Pseudomonadati</taxon>
        <taxon>Spirochaetota</taxon>
        <taxon>Spirochaetia</taxon>
        <taxon>Spirochaetales</taxon>
        <taxon>Treponemataceae</taxon>
        <taxon>Treponema</taxon>
    </lineage>
</organism>
<feature type="compositionally biased region" description="Polar residues" evidence="1">
    <location>
        <begin position="11"/>
        <end position="27"/>
    </location>
</feature>
<dbReference type="AlphaFoldDB" id="S6A962"/>
<dbReference type="HOGENOM" id="CLU_315440_0_0_12"/>
<evidence type="ECO:0000256" key="2">
    <source>
        <dbReference type="SAM" id="Phobius"/>
    </source>
</evidence>
<dbReference type="STRING" id="1291379.TPE_2547"/>
<dbReference type="PATRIC" id="fig|1291379.3.peg.2517"/>
<protein>
    <submittedName>
        <fullName evidence="3">Uncharacterized protein</fullName>
    </submittedName>
</protein>
<evidence type="ECO:0000313" key="4">
    <source>
        <dbReference type="Proteomes" id="UP000015620"/>
    </source>
</evidence>
<feature type="region of interest" description="Disordered" evidence="1">
    <location>
        <begin position="1"/>
        <end position="75"/>
    </location>
</feature>
<keyword evidence="2" id="KW-0812">Transmembrane</keyword>
<dbReference type="Proteomes" id="UP000015620">
    <property type="component" value="Chromosome"/>
</dbReference>
<feature type="compositionally biased region" description="Basic and acidic residues" evidence="1">
    <location>
        <begin position="1"/>
        <end position="10"/>
    </location>
</feature>